<feature type="compositionally biased region" description="Polar residues" evidence="2">
    <location>
        <begin position="257"/>
        <end position="270"/>
    </location>
</feature>
<dbReference type="Proteomes" id="UP001497525">
    <property type="component" value="Unassembled WGS sequence"/>
</dbReference>
<evidence type="ECO:0000313" key="4">
    <source>
        <dbReference type="Proteomes" id="UP001497525"/>
    </source>
</evidence>
<reference evidence="3" key="1">
    <citation type="submission" date="2024-06" db="EMBL/GenBank/DDBJ databases">
        <authorList>
            <person name="Liu X."/>
            <person name="Lenzi L."/>
            <person name="Haldenby T S."/>
            <person name="Uol C."/>
        </authorList>
    </citation>
    <scope>NUCLEOTIDE SEQUENCE</scope>
</reference>
<feature type="compositionally biased region" description="Polar residues" evidence="2">
    <location>
        <begin position="685"/>
        <end position="695"/>
    </location>
</feature>
<comment type="caution">
    <text evidence="3">The sequence shown here is derived from an EMBL/GenBank/DDBJ whole genome shotgun (WGS) entry which is preliminary data.</text>
</comment>
<name>A0AAV2TZB5_CALDB</name>
<feature type="coiled-coil region" evidence="1">
    <location>
        <begin position="707"/>
        <end position="760"/>
    </location>
</feature>
<feature type="region of interest" description="Disordered" evidence="2">
    <location>
        <begin position="440"/>
        <end position="465"/>
    </location>
</feature>
<feature type="compositionally biased region" description="Polar residues" evidence="2">
    <location>
        <begin position="817"/>
        <end position="840"/>
    </location>
</feature>
<feature type="region of interest" description="Disordered" evidence="2">
    <location>
        <begin position="817"/>
        <end position="863"/>
    </location>
</feature>
<keyword evidence="1" id="KW-0175">Coiled coil</keyword>
<dbReference type="AlphaFoldDB" id="A0AAV2TZB5"/>
<feature type="compositionally biased region" description="Low complexity" evidence="2">
    <location>
        <begin position="670"/>
        <end position="681"/>
    </location>
</feature>
<gene>
    <name evidence="3" type="ORF">CDAUBV1_LOCUS17470</name>
</gene>
<feature type="region of interest" description="Disordered" evidence="2">
    <location>
        <begin position="253"/>
        <end position="272"/>
    </location>
</feature>
<feature type="compositionally biased region" description="Polar residues" evidence="2">
    <location>
        <begin position="316"/>
        <end position="331"/>
    </location>
</feature>
<dbReference type="EMBL" id="CAXLJL010000978">
    <property type="protein sequence ID" value="CAL5142212.1"/>
    <property type="molecule type" value="Genomic_DNA"/>
</dbReference>
<protein>
    <recommendedName>
        <fullName evidence="5">UBA domain-containing protein</fullName>
    </recommendedName>
</protein>
<evidence type="ECO:0008006" key="5">
    <source>
        <dbReference type="Google" id="ProtNLM"/>
    </source>
</evidence>
<evidence type="ECO:0000256" key="2">
    <source>
        <dbReference type="SAM" id="MobiDB-lite"/>
    </source>
</evidence>
<organism evidence="3 4">
    <name type="scientific">Calicophoron daubneyi</name>
    <name type="common">Rumen fluke</name>
    <name type="synonym">Paramphistomum daubneyi</name>
    <dbReference type="NCBI Taxonomy" id="300641"/>
    <lineage>
        <taxon>Eukaryota</taxon>
        <taxon>Metazoa</taxon>
        <taxon>Spiralia</taxon>
        <taxon>Lophotrochozoa</taxon>
        <taxon>Platyhelminthes</taxon>
        <taxon>Trematoda</taxon>
        <taxon>Digenea</taxon>
        <taxon>Plagiorchiida</taxon>
        <taxon>Pronocephalata</taxon>
        <taxon>Paramphistomoidea</taxon>
        <taxon>Paramphistomidae</taxon>
        <taxon>Calicophoron</taxon>
    </lineage>
</organism>
<dbReference type="Gene3D" id="1.10.8.10">
    <property type="entry name" value="DNA helicase RuvA subunit, C-terminal domain"/>
    <property type="match status" value="1"/>
</dbReference>
<feature type="region of interest" description="Disordered" evidence="2">
    <location>
        <begin position="635"/>
        <end position="696"/>
    </location>
</feature>
<proteinExistence type="predicted"/>
<evidence type="ECO:0000313" key="3">
    <source>
        <dbReference type="EMBL" id="CAL5142212.1"/>
    </source>
</evidence>
<feature type="region of interest" description="Disordered" evidence="2">
    <location>
        <begin position="543"/>
        <end position="594"/>
    </location>
</feature>
<sequence length="1083" mass="115966">MSQSEDNATFSPWNPTYGLWSHANDGDISTMNAWNTADAALKCTKGDAMKCEKSNGSDGLDAVDILSSWTPITSLLQDVDGSIWSTPELFSTEKNQCLSESSVPWPPVSISDTEASPAEVWVPTRDSVLFNIRGITPDSDSWNRDHTPKASVSDSSCTELGTTNSSCPTSEIKLNPPAVTATVLGTNGSEVVAVTSSEQTADYPAGDSVNTAFSTEQLCEHLINSNDGWGKRPVDQTTPWDLGDLAKVGADQVGRSGITTPTPGSRSTAGGTAGLRFPLQASPMESNVWTSEPPTGTGIWEMHYENFGTRSSIWQHSTETHSATNLSNSDKANPIESELGGRGATHQTPSSLFDRQVPFRNWSNAEKQWTGSLNPSTTGRPLLGGARANQTDEIGWCNNPAFGPVSLPSFENNTNAWDTVACAADALHWNANGSNLQSSVPSLFSPADDSRRQQPNLASHSAGERMLVHPYSNTYRADLVKYLMSQGFKKEDAQAALIDCNMEPERALQELRERYNPTRSFNFLSQSSSNGLFQNTAGNGISQFSNNFSGTPHQQTTPSNISPTASISGISNLSATPNRKLTGSSLAPSNSQLIPLSGHPNPQLIRQQLTQQVRSALNLSLPNQLTGPLASCTTGNSLLGQPPPPLLNGAGVLPPSVPSGHASLGGIPGNNFSSHNRSNNHPTFGPSQAVQNPTKRSARQIAIINGIQELQKKLQSIQQQVLMYRSNPTMCAQPQYADVFAELQGQMQQIEAQLRAKHAQLNIAYAQDVAASSTRAHQSALDGNLPIGLNNPSLSQNRLNQDQLIQQLMELRLRSGNSENTDTEFPSIGTWTPQNKVSSDSLDKSGAQDNHGPRFLTGARVPGSKVQSVGGWGNGWSSNNNPSIPNTQRANPSSILNWPQNANSVRQLSGFDCSTTNLNSPKPNGANALDSQQSGQWLLVQPPVGCVGPNLNGLYNLLVTNYGLVNFHVLNPSTCCAMVRLQSIEYAVQLMRSFGDRLAIELITEPEAAAQLNQRNLNSRAEIGASNQSNFSTDILSSPVSASACSWMTGDQLLSNNSSGSFGTKKSVPPSTARPGVMVSGIH</sequence>
<accession>A0AAV2TZB5</accession>
<feature type="region of interest" description="Disordered" evidence="2">
    <location>
        <begin position="1059"/>
        <end position="1083"/>
    </location>
</feature>
<dbReference type="InterPro" id="IPR009060">
    <property type="entry name" value="UBA-like_sf"/>
</dbReference>
<evidence type="ECO:0000256" key="1">
    <source>
        <dbReference type="SAM" id="Coils"/>
    </source>
</evidence>
<feature type="region of interest" description="Disordered" evidence="2">
    <location>
        <begin position="316"/>
        <end position="351"/>
    </location>
</feature>
<dbReference type="SUPFAM" id="SSF46934">
    <property type="entry name" value="UBA-like"/>
    <property type="match status" value="1"/>
</dbReference>